<dbReference type="InterPro" id="IPR052513">
    <property type="entry name" value="Thioester_dehydratase-like"/>
</dbReference>
<dbReference type="EMBL" id="AJLR01000093">
    <property type="protein sequence ID" value="EKN66084.1"/>
    <property type="molecule type" value="Genomic_DNA"/>
</dbReference>
<protein>
    <recommendedName>
        <fullName evidence="1">ChsH2 C-terminal OB-fold domain-containing protein</fullName>
    </recommendedName>
</protein>
<dbReference type="Pfam" id="PF01796">
    <property type="entry name" value="OB_ChsH2_C"/>
    <property type="match status" value="1"/>
</dbReference>
<evidence type="ECO:0000259" key="1">
    <source>
        <dbReference type="Pfam" id="PF01796"/>
    </source>
</evidence>
<dbReference type="PANTHER" id="PTHR34075">
    <property type="entry name" value="BLR3430 PROTEIN"/>
    <property type="match status" value="1"/>
</dbReference>
<evidence type="ECO:0000313" key="3">
    <source>
        <dbReference type="Proteomes" id="UP000006315"/>
    </source>
</evidence>
<keyword evidence="3" id="KW-1185">Reference proteome</keyword>
<proteinExistence type="predicted"/>
<dbReference type="GeneID" id="89470916"/>
<reference evidence="2 3" key="1">
    <citation type="journal article" date="2012" name="Front. Microbiol.">
        <title>Redundancy and modularity in membrane-associated dissimilatory nitrate reduction in Bacillus.</title>
        <authorList>
            <person name="Heylen K."/>
            <person name="Keltjens J."/>
        </authorList>
    </citation>
    <scope>NUCLEOTIDE SEQUENCE [LARGE SCALE GENOMIC DNA]</scope>
    <source>
        <strain evidence="2 3">LMG 9581</strain>
    </source>
</reference>
<evidence type="ECO:0000313" key="2">
    <source>
        <dbReference type="EMBL" id="EKN66084.1"/>
    </source>
</evidence>
<feature type="domain" description="ChsH2 C-terminal OB-fold" evidence="1">
    <location>
        <begin position="35"/>
        <end position="89"/>
    </location>
</feature>
<gene>
    <name evidence="2" type="ORF">BAZO_11424</name>
</gene>
<sequence length="109" mass="12368">MAMVQVYECTQCEKKFAQQKWICPKCKNTEFHIKEVSGEGKVFSFTTIHVSSQEFSHLTPYSVALVDLQDGVRLTGRIMEKVEINDKVKCISNEDNTFVFEKISGIAGN</sequence>
<accession>K6DCS1</accession>
<comment type="caution">
    <text evidence="2">The sequence shown here is derived from an EMBL/GenBank/DDBJ whole genome shotgun (WGS) entry which is preliminary data.</text>
</comment>
<dbReference type="STRING" id="1131731.BAZO_11424"/>
<name>K6DCS1_SCHAZ</name>
<dbReference type="PANTHER" id="PTHR34075:SF5">
    <property type="entry name" value="BLR3430 PROTEIN"/>
    <property type="match status" value="1"/>
</dbReference>
<dbReference type="SUPFAM" id="SSF50249">
    <property type="entry name" value="Nucleic acid-binding proteins"/>
    <property type="match status" value="1"/>
</dbReference>
<dbReference type="RefSeq" id="WP_003331631.1">
    <property type="nucleotide sequence ID" value="NZ_AJLR01000093.1"/>
</dbReference>
<organism evidence="2 3">
    <name type="scientific">Schinkia azotoformans LMG 9581</name>
    <dbReference type="NCBI Taxonomy" id="1131731"/>
    <lineage>
        <taxon>Bacteria</taxon>
        <taxon>Bacillati</taxon>
        <taxon>Bacillota</taxon>
        <taxon>Bacilli</taxon>
        <taxon>Bacillales</taxon>
        <taxon>Bacillaceae</taxon>
        <taxon>Calidifontibacillus/Schinkia group</taxon>
        <taxon>Schinkia</taxon>
    </lineage>
</organism>
<dbReference type="AlphaFoldDB" id="K6DCS1"/>
<dbReference type="Proteomes" id="UP000006315">
    <property type="component" value="Unassembled WGS sequence"/>
</dbReference>
<dbReference type="InterPro" id="IPR002878">
    <property type="entry name" value="ChsH2_C"/>
</dbReference>
<dbReference type="InterPro" id="IPR012340">
    <property type="entry name" value="NA-bd_OB-fold"/>
</dbReference>
<dbReference type="PATRIC" id="fig|1131731.3.peg.2355"/>